<evidence type="ECO:0000256" key="1">
    <source>
        <dbReference type="SAM" id="MobiDB-lite"/>
    </source>
</evidence>
<reference evidence="3" key="1">
    <citation type="submission" date="2020-12" db="UniProtKB">
        <authorList>
            <consortium name="WormBaseParasite"/>
        </authorList>
    </citation>
    <scope>IDENTIFICATION</scope>
    <source>
        <strain evidence="3">MHco3</strain>
    </source>
</reference>
<proteinExistence type="predicted"/>
<feature type="compositionally biased region" description="Polar residues" evidence="1">
    <location>
        <begin position="520"/>
        <end position="532"/>
    </location>
</feature>
<feature type="region of interest" description="Disordered" evidence="1">
    <location>
        <begin position="148"/>
        <end position="225"/>
    </location>
</feature>
<keyword evidence="2" id="KW-1185">Reference proteome</keyword>
<feature type="compositionally biased region" description="Polar residues" evidence="1">
    <location>
        <begin position="603"/>
        <end position="623"/>
    </location>
</feature>
<feature type="compositionally biased region" description="Basic and acidic residues" evidence="1">
    <location>
        <begin position="466"/>
        <end position="476"/>
    </location>
</feature>
<evidence type="ECO:0000313" key="3">
    <source>
        <dbReference type="WBParaSite" id="HCON_00187710-00001"/>
    </source>
</evidence>
<feature type="compositionally biased region" description="Basic residues" evidence="1">
    <location>
        <begin position="490"/>
        <end position="501"/>
    </location>
</feature>
<evidence type="ECO:0000313" key="2">
    <source>
        <dbReference type="Proteomes" id="UP000025227"/>
    </source>
</evidence>
<dbReference type="WBParaSite" id="HCON_00187710-00001">
    <property type="protein sequence ID" value="HCON_00187710-00001"/>
    <property type="gene ID" value="HCON_00187710"/>
</dbReference>
<feature type="compositionally biased region" description="Pro residues" evidence="1">
    <location>
        <begin position="206"/>
        <end position="223"/>
    </location>
</feature>
<accession>A0A7I4Z482</accession>
<feature type="compositionally biased region" description="Basic and acidic residues" evidence="1">
    <location>
        <begin position="534"/>
        <end position="551"/>
    </location>
</feature>
<feature type="compositionally biased region" description="Basic and acidic residues" evidence="1">
    <location>
        <begin position="337"/>
        <end position="370"/>
    </location>
</feature>
<feature type="region of interest" description="Disordered" evidence="1">
    <location>
        <begin position="398"/>
        <end position="678"/>
    </location>
</feature>
<dbReference type="OrthoDB" id="10342586at2759"/>
<name>A0A7I4Z482_HAECO</name>
<feature type="compositionally biased region" description="Basic and acidic residues" evidence="1">
    <location>
        <begin position="285"/>
        <end position="296"/>
    </location>
</feature>
<feature type="compositionally biased region" description="Basic and acidic residues" evidence="1">
    <location>
        <begin position="320"/>
        <end position="330"/>
    </location>
</feature>
<feature type="compositionally biased region" description="Low complexity" evidence="1">
    <location>
        <begin position="628"/>
        <end position="643"/>
    </location>
</feature>
<dbReference type="Proteomes" id="UP000025227">
    <property type="component" value="Unplaced"/>
</dbReference>
<feature type="region of interest" description="Disordered" evidence="1">
    <location>
        <begin position="285"/>
        <end position="383"/>
    </location>
</feature>
<feature type="compositionally biased region" description="Basic and acidic residues" evidence="1">
    <location>
        <begin position="417"/>
        <end position="447"/>
    </location>
</feature>
<protein>
    <submittedName>
        <fullName evidence="3">CAP-Gly domain-containing protein</fullName>
    </submittedName>
</protein>
<dbReference type="OMA" id="CYESEWS"/>
<dbReference type="AlphaFoldDB" id="A0A7I4Z482"/>
<sequence>MVAKKLTDDEIEGLQNKCYESEWSLRDDSALCHILEGCRDYYTHHVEKLEGELAKINQLAALLNSGVGHLNGSIIHAANSRFLQQHLAEDATSRFPPTEEVVNNPGDGRADTIATLSVAIRQGISATNHAQNITDLCSNRPIIGSQSFKDSLLSHKPTTEKPVSERLANPSSSTSEPLPSRYRKASTSASEESSEQRPHSFEQPTLEPPSLNPSSEIPPPPIIPAKISPILRPPIYVPVPKAESSSSSEITVDTNVKPVEDISRPIEKVSDIRRVIHKKDDTSDIRGVIPKKDDHVTNAPLPGKAFGAPVVNANITPKTEANKKAEDKSDSSTSSLGKRESPVEQKRSEVKAQPVAEEKFKEKDHQESKVADIGGKPASHGITAQSITKKYASIFDSDSDDDALFLDPRKSLPTTIAKKDEETMKKIQAPKKLETTDFAKKLAEKLTKGPTLAAPTPVAKSVTKPPEVKSSQKGDPDVPPTWPLPSVSKTRARGPTRRPPSRSKPSTTDAGAKVPEKASVTASVAVPSNSRTEVPVKKETDKVPSVERKVESTASTKPADQISEPPKPREDVTTKSSAAPRPNIPKAARSFFDSESDEENEPIITNQRVESKTSVTSAASKGDSSVRAKPASDSSPKVSASSKGALPQKTPKSQFAKGLFDDDEEDDDLSMFRKPKGS</sequence>
<organism evidence="2 3">
    <name type="scientific">Haemonchus contortus</name>
    <name type="common">Barber pole worm</name>
    <dbReference type="NCBI Taxonomy" id="6289"/>
    <lineage>
        <taxon>Eukaryota</taxon>
        <taxon>Metazoa</taxon>
        <taxon>Ecdysozoa</taxon>
        <taxon>Nematoda</taxon>
        <taxon>Chromadorea</taxon>
        <taxon>Rhabditida</taxon>
        <taxon>Rhabditina</taxon>
        <taxon>Rhabditomorpha</taxon>
        <taxon>Strongyloidea</taxon>
        <taxon>Trichostrongylidae</taxon>
        <taxon>Haemonchus</taxon>
    </lineage>
</organism>